<evidence type="ECO:0000259" key="11">
    <source>
        <dbReference type="Pfam" id="PF04535"/>
    </source>
</evidence>
<evidence type="ECO:0000256" key="2">
    <source>
        <dbReference type="ARBA" id="ARBA00007651"/>
    </source>
</evidence>
<comment type="similarity">
    <text evidence="2 10">Belongs to the Casparian strip membrane proteins (CASP) family.</text>
</comment>
<feature type="transmembrane region" description="Helical" evidence="10">
    <location>
        <begin position="53"/>
        <end position="74"/>
    </location>
</feature>
<organism evidence="12 13">
    <name type="scientific">Salix udensis</name>
    <dbReference type="NCBI Taxonomy" id="889485"/>
    <lineage>
        <taxon>Eukaryota</taxon>
        <taxon>Viridiplantae</taxon>
        <taxon>Streptophyta</taxon>
        <taxon>Embryophyta</taxon>
        <taxon>Tracheophyta</taxon>
        <taxon>Spermatophyta</taxon>
        <taxon>Magnoliopsida</taxon>
        <taxon>eudicotyledons</taxon>
        <taxon>Gunneridae</taxon>
        <taxon>Pentapetalae</taxon>
        <taxon>rosids</taxon>
        <taxon>fabids</taxon>
        <taxon>Malpighiales</taxon>
        <taxon>Salicaceae</taxon>
        <taxon>Saliceae</taxon>
        <taxon>Salix</taxon>
    </lineage>
</organism>
<evidence type="ECO:0000256" key="3">
    <source>
        <dbReference type="ARBA" id="ARBA00011489"/>
    </source>
</evidence>
<feature type="domain" description="Casparian strip membrane protein" evidence="11">
    <location>
        <begin position="146"/>
        <end position="243"/>
    </location>
</feature>
<evidence type="ECO:0000256" key="7">
    <source>
        <dbReference type="ARBA" id="ARBA00023136"/>
    </source>
</evidence>
<keyword evidence="4 10" id="KW-1003">Cell membrane</keyword>
<comment type="subcellular location">
    <subcellularLocation>
        <location evidence="1 10">Cell membrane</location>
        <topology evidence="1 10">Multi-pass membrane protein</topology>
    </subcellularLocation>
</comment>
<dbReference type="PANTHER" id="PTHR36488">
    <property type="entry name" value="CASP-LIKE PROTEIN 1U1"/>
    <property type="match status" value="1"/>
</dbReference>
<dbReference type="AlphaFoldDB" id="A0AAD6JTW0"/>
<proteinExistence type="inferred from homology"/>
<keyword evidence="7 10" id="KW-0472">Membrane</keyword>
<comment type="caution">
    <text evidence="12">The sequence shown here is derived from an EMBL/GenBank/DDBJ whole genome shotgun (WGS) entry which is preliminary data.</text>
</comment>
<evidence type="ECO:0000313" key="13">
    <source>
        <dbReference type="Proteomes" id="UP001162972"/>
    </source>
</evidence>
<dbReference type="Pfam" id="PF04535">
    <property type="entry name" value="CASP_dom"/>
    <property type="match status" value="2"/>
</dbReference>
<protein>
    <recommendedName>
        <fullName evidence="10">CASP-like protein</fullName>
    </recommendedName>
</protein>
<keyword evidence="13" id="KW-1185">Reference proteome</keyword>
<evidence type="ECO:0000256" key="6">
    <source>
        <dbReference type="ARBA" id="ARBA00022989"/>
    </source>
</evidence>
<evidence type="ECO:0000313" key="12">
    <source>
        <dbReference type="EMBL" id="KAJ6410134.1"/>
    </source>
</evidence>
<name>A0AAD6JTW0_9ROSI</name>
<keyword evidence="5 10" id="KW-0812">Transmembrane</keyword>
<reference evidence="12 13" key="1">
    <citation type="journal article" date="2023" name="Int. J. Mol. Sci.">
        <title>De Novo Assembly and Annotation of 11 Diverse Shrub Willow (Salix) Genomes Reveals Novel Gene Organization in Sex-Linked Regions.</title>
        <authorList>
            <person name="Hyden B."/>
            <person name="Feng K."/>
            <person name="Yates T.B."/>
            <person name="Jawdy S."/>
            <person name="Cereghino C."/>
            <person name="Smart L.B."/>
            <person name="Muchero W."/>
        </authorList>
    </citation>
    <scope>NUCLEOTIDE SEQUENCE [LARGE SCALE GENOMIC DNA]</scope>
    <source>
        <tissue evidence="12">Shoot tip</tissue>
    </source>
</reference>
<dbReference type="Proteomes" id="UP001162972">
    <property type="component" value="Chromosome 9"/>
</dbReference>
<accession>A0AAD6JTW0</accession>
<evidence type="ECO:0000256" key="9">
    <source>
        <dbReference type="ARBA" id="ARBA00025302"/>
    </source>
</evidence>
<evidence type="ECO:0000256" key="4">
    <source>
        <dbReference type="ARBA" id="ARBA00022475"/>
    </source>
</evidence>
<dbReference type="GO" id="GO:0071555">
    <property type="term" value="P:cell wall organization"/>
    <property type="evidence" value="ECO:0007669"/>
    <property type="project" value="UniProtKB-KW"/>
</dbReference>
<dbReference type="InterPro" id="IPR044173">
    <property type="entry name" value="CASPL"/>
</dbReference>
<keyword evidence="8" id="KW-0961">Cell wall biogenesis/degradation</keyword>
<dbReference type="InterPro" id="IPR006702">
    <property type="entry name" value="CASP_dom"/>
</dbReference>
<evidence type="ECO:0000256" key="8">
    <source>
        <dbReference type="ARBA" id="ARBA00023316"/>
    </source>
</evidence>
<feature type="domain" description="Casparian strip membrane protein" evidence="11">
    <location>
        <begin position="51"/>
        <end position="103"/>
    </location>
</feature>
<dbReference type="NCBIfam" id="TIGR01569">
    <property type="entry name" value="A_tha_TIGR01569"/>
    <property type="match status" value="1"/>
</dbReference>
<keyword evidence="6 10" id="KW-1133">Transmembrane helix</keyword>
<comment type="subunit">
    <text evidence="3 10">Homodimer and heterodimers.</text>
</comment>
<dbReference type="EMBL" id="JAPFFJ010000015">
    <property type="protein sequence ID" value="KAJ6410134.1"/>
    <property type="molecule type" value="Genomic_DNA"/>
</dbReference>
<feature type="transmembrane region" description="Helical" evidence="10">
    <location>
        <begin position="148"/>
        <end position="172"/>
    </location>
</feature>
<sequence length="260" mass="27888">MDSDKSGEATKINIQEPKAETKGKGIIAGALAPVIVAAKAARRPRKGWKKGAAILDLVLRLSAIVAGFAATSLMGTTDQTLPFFTQFFQFHAEYNDLPTFLYARVDYILLLLTKAVLALEFSIIMNKLALICNNGHVELSWNVSICRFFVIANAIASGYLVLSLPFSIVCIIRSHASGPRLLLIILDSVMMGLTTSAASASAAIVYLAHNGNSSANWNAFCQQFGNFCQQVSSAVVASLIAATLLLSLVVVSAFALRKMK</sequence>
<gene>
    <name evidence="12" type="ORF">OIU84_009599</name>
</gene>
<dbReference type="PANTHER" id="PTHR36488:SF11">
    <property type="entry name" value="CASP-LIKE PROTEIN"/>
    <property type="match status" value="1"/>
</dbReference>
<dbReference type="InterPro" id="IPR006459">
    <property type="entry name" value="CASP/CASPL"/>
</dbReference>
<comment type="function">
    <text evidence="9">Regulates membrane-cell wall junctions and localized cell wall deposition. Required for establishment of the Casparian strip membrane domain (CSD) and the subsequent formation of Casparian strips, a cell wall modification of the root endodermis that determines an apoplastic barrier between the intraorganismal apoplasm and the extraorganismal apoplasm and prevents lateral diffusion.</text>
</comment>
<evidence type="ECO:0000256" key="5">
    <source>
        <dbReference type="ARBA" id="ARBA00022692"/>
    </source>
</evidence>
<feature type="transmembrane region" description="Helical" evidence="10">
    <location>
        <begin position="234"/>
        <end position="256"/>
    </location>
</feature>
<feature type="transmembrane region" description="Helical" evidence="10">
    <location>
        <begin position="184"/>
        <end position="208"/>
    </location>
</feature>
<evidence type="ECO:0000256" key="1">
    <source>
        <dbReference type="ARBA" id="ARBA00004651"/>
    </source>
</evidence>
<evidence type="ECO:0000256" key="10">
    <source>
        <dbReference type="RuleBase" id="RU361233"/>
    </source>
</evidence>
<dbReference type="GO" id="GO:0005886">
    <property type="term" value="C:plasma membrane"/>
    <property type="evidence" value="ECO:0007669"/>
    <property type="project" value="UniProtKB-SubCell"/>
</dbReference>